<feature type="signal peptide" evidence="3">
    <location>
        <begin position="1"/>
        <end position="35"/>
    </location>
</feature>
<accession>A0ABR3ISM0</accession>
<organism evidence="5 6">
    <name type="scientific">Hohenbuehelia grisea</name>
    <dbReference type="NCBI Taxonomy" id="104357"/>
    <lineage>
        <taxon>Eukaryota</taxon>
        <taxon>Fungi</taxon>
        <taxon>Dikarya</taxon>
        <taxon>Basidiomycota</taxon>
        <taxon>Agaricomycotina</taxon>
        <taxon>Agaricomycetes</taxon>
        <taxon>Agaricomycetidae</taxon>
        <taxon>Agaricales</taxon>
        <taxon>Pleurotineae</taxon>
        <taxon>Pleurotaceae</taxon>
        <taxon>Hohenbuehelia</taxon>
    </lineage>
</organism>
<dbReference type="Pfam" id="PF10342">
    <property type="entry name" value="Kre9_KNH"/>
    <property type="match status" value="1"/>
</dbReference>
<protein>
    <recommendedName>
        <fullName evidence="4">Yeast cell wall synthesis Kre9/Knh1-like N-terminal domain-containing protein</fullName>
    </recommendedName>
</protein>
<evidence type="ECO:0000256" key="2">
    <source>
        <dbReference type="SAM" id="MobiDB-lite"/>
    </source>
</evidence>
<feature type="region of interest" description="Disordered" evidence="2">
    <location>
        <begin position="152"/>
        <end position="199"/>
    </location>
</feature>
<dbReference type="InterPro" id="IPR045328">
    <property type="entry name" value="Kre9/Knh1"/>
</dbReference>
<dbReference type="Proteomes" id="UP001556367">
    <property type="component" value="Unassembled WGS sequence"/>
</dbReference>
<sequence>MPLRQSHSRYSLFSSNLQLLVCSFLVFVLAANVNAELYVVDPTSGSTCRGGEDCTVTWLDDGTSPLLTAIGPCNVGLYTGNQQLVQQLGPVVVSSSRSLTFKVNPKAGPNSDRYYVAFVATTARLNNSDSPYIGFSPFFRLNNMSGSFASPLPSSSFATPSTRPSTTQLSTITVGRPSTPLASSSTASPTSASSKAASSASSALPTTTLTIPASSASSTSQTSSGFVTSASPSASSLSAPSPAPANSNAAGSVRLSSASLAMAFVTSGWLFLITSC</sequence>
<feature type="compositionally biased region" description="Polar residues" evidence="2">
    <location>
        <begin position="163"/>
        <end position="173"/>
    </location>
</feature>
<dbReference type="PANTHER" id="PTHR28154:SF1">
    <property type="entry name" value="CELL WALL SYNTHESIS PROTEIN KNH1-RELATED"/>
    <property type="match status" value="1"/>
</dbReference>
<evidence type="ECO:0000313" key="5">
    <source>
        <dbReference type="EMBL" id="KAL0946226.1"/>
    </source>
</evidence>
<feature type="domain" description="Yeast cell wall synthesis Kre9/Knh1-like N-terminal" evidence="4">
    <location>
        <begin position="42"/>
        <end position="123"/>
    </location>
</feature>
<reference evidence="6" key="1">
    <citation type="submission" date="2024-06" db="EMBL/GenBank/DDBJ databases">
        <title>Multi-omics analyses provide insights into the biosynthesis of the anticancer antibiotic pleurotin in Hohenbuehelia grisea.</title>
        <authorList>
            <person name="Weaver J.A."/>
            <person name="Alberti F."/>
        </authorList>
    </citation>
    <scope>NUCLEOTIDE SEQUENCE [LARGE SCALE GENOMIC DNA]</scope>
    <source>
        <strain evidence="6">T-177</strain>
    </source>
</reference>
<feature type="compositionally biased region" description="Low complexity" evidence="2">
    <location>
        <begin position="152"/>
        <end position="162"/>
    </location>
</feature>
<keyword evidence="1 3" id="KW-0732">Signal</keyword>
<comment type="caution">
    <text evidence="5">The sequence shown here is derived from an EMBL/GenBank/DDBJ whole genome shotgun (WGS) entry which is preliminary data.</text>
</comment>
<evidence type="ECO:0000256" key="1">
    <source>
        <dbReference type="ARBA" id="ARBA00022729"/>
    </source>
</evidence>
<gene>
    <name evidence="5" type="ORF">HGRIS_012485</name>
</gene>
<keyword evidence="6" id="KW-1185">Reference proteome</keyword>
<feature type="chain" id="PRO_5045909670" description="Yeast cell wall synthesis Kre9/Knh1-like N-terminal domain-containing protein" evidence="3">
    <location>
        <begin position="36"/>
        <end position="276"/>
    </location>
</feature>
<dbReference type="PANTHER" id="PTHR28154">
    <property type="entry name" value="CELL WALL SYNTHESIS PROTEIN KNH1-RELATED"/>
    <property type="match status" value="1"/>
</dbReference>
<evidence type="ECO:0000259" key="4">
    <source>
        <dbReference type="Pfam" id="PF10342"/>
    </source>
</evidence>
<name>A0ABR3ISM0_9AGAR</name>
<proteinExistence type="predicted"/>
<evidence type="ECO:0000256" key="3">
    <source>
        <dbReference type="SAM" id="SignalP"/>
    </source>
</evidence>
<dbReference type="EMBL" id="JASNQZ010000015">
    <property type="protein sequence ID" value="KAL0946226.1"/>
    <property type="molecule type" value="Genomic_DNA"/>
</dbReference>
<evidence type="ECO:0000313" key="6">
    <source>
        <dbReference type="Proteomes" id="UP001556367"/>
    </source>
</evidence>
<feature type="compositionally biased region" description="Low complexity" evidence="2">
    <location>
        <begin position="177"/>
        <end position="199"/>
    </location>
</feature>
<dbReference type="InterPro" id="IPR018466">
    <property type="entry name" value="Kre9/Knh1-like_N"/>
</dbReference>